<dbReference type="Proteomes" id="UP001501576">
    <property type="component" value="Unassembled WGS sequence"/>
</dbReference>
<comment type="similarity">
    <text evidence="1">Belongs to the 'phage' integrase family.</text>
</comment>
<dbReference type="InterPro" id="IPR044068">
    <property type="entry name" value="CB"/>
</dbReference>
<dbReference type="Pfam" id="PF00589">
    <property type="entry name" value="Phage_integrase"/>
    <property type="match status" value="1"/>
</dbReference>
<feature type="region of interest" description="Disordered" evidence="6">
    <location>
        <begin position="351"/>
        <end position="493"/>
    </location>
</feature>
<accession>A0ABN1DSW2</accession>
<dbReference type="EMBL" id="BAAABZ010000059">
    <property type="protein sequence ID" value="GAA0551398.1"/>
    <property type="molecule type" value="Genomic_DNA"/>
</dbReference>
<dbReference type="PANTHER" id="PTHR30349:SF41">
    <property type="entry name" value="INTEGRASE_RECOMBINASE PROTEIN MJ0367-RELATED"/>
    <property type="match status" value="1"/>
</dbReference>
<feature type="compositionally biased region" description="Pro residues" evidence="6">
    <location>
        <begin position="379"/>
        <end position="397"/>
    </location>
</feature>
<keyword evidence="9" id="KW-1185">Reference proteome</keyword>
<dbReference type="Pfam" id="PF14659">
    <property type="entry name" value="Phage_int_SAM_3"/>
    <property type="match status" value="1"/>
</dbReference>
<feature type="compositionally biased region" description="Low complexity" evidence="6">
    <location>
        <begin position="432"/>
        <end position="443"/>
    </location>
</feature>
<evidence type="ECO:0000256" key="4">
    <source>
        <dbReference type="ARBA" id="ARBA00023172"/>
    </source>
</evidence>
<organism evidence="8 9">
    <name type="scientific">Streptomyces mordarskii</name>
    <dbReference type="NCBI Taxonomy" id="1226758"/>
    <lineage>
        <taxon>Bacteria</taxon>
        <taxon>Bacillati</taxon>
        <taxon>Actinomycetota</taxon>
        <taxon>Actinomycetes</taxon>
        <taxon>Kitasatosporales</taxon>
        <taxon>Streptomycetaceae</taxon>
        <taxon>Streptomyces</taxon>
    </lineage>
</organism>
<dbReference type="Gene3D" id="1.10.443.10">
    <property type="entry name" value="Intergrase catalytic core"/>
    <property type="match status" value="1"/>
</dbReference>
<reference evidence="8 9" key="1">
    <citation type="journal article" date="2019" name="Int. J. Syst. Evol. Microbiol.">
        <title>The Global Catalogue of Microorganisms (GCM) 10K type strain sequencing project: providing services to taxonomists for standard genome sequencing and annotation.</title>
        <authorList>
            <consortium name="The Broad Institute Genomics Platform"/>
            <consortium name="The Broad Institute Genome Sequencing Center for Infectious Disease"/>
            <person name="Wu L."/>
            <person name="Ma J."/>
        </authorList>
    </citation>
    <scope>NUCLEOTIDE SEQUENCE [LARGE SCALE GENOMIC DNA]</scope>
    <source>
        <strain evidence="8 9">JCM 5052</strain>
    </source>
</reference>
<proteinExistence type="inferred from homology"/>
<sequence length="509" mass="56179">MRSATSRGRVYRRCGCRDQRHQQLGSRCPRLAAEPDHGTWTFAVDLPSPDSRRHTVRRGGFPTQEASAAALRRMLEGEDGGFSADPNQTVADYLTTWLTAKALVLKPTTMARYRNYVTADLIPALGQVRLDDLGFSHIAGFVHTQLAHGRGKVTVHRCLATLSSALGDAVKHHRLSHNPARPTIIPRPPSAERRIWTLNEATHFLRYCHAADPLMADLVEVLIGTGMRKGEALGLHWADVHLPEGMLFIRCTLSAIDNNRLVLTAPKTRSSKNWPAISPRVAAALRRRRTAATDPRQHSTRGDLVFHRPDGSPLLPEYVLNHFHLLCRKAGVPRTTVHDLRHLAATISITADAPSPSSPRLCGTPPSPPPPISTATSPRKPPAPPSTPSTQPSPPPNRRCIYPSRDHPATTIRESTTRSPSAKHRLEPRVTPRPQAPAQQMRPPCDHNPRKHRKGRPRISAETAFDLRKRWSGRQDLNLRPLDPQSSALPSCATSRCSLGLGFPLADRA</sequence>
<gene>
    <name evidence="8" type="ORF">GCM10010390_62090</name>
</gene>
<dbReference type="PROSITE" id="PS51900">
    <property type="entry name" value="CB"/>
    <property type="match status" value="1"/>
</dbReference>
<evidence type="ECO:0000313" key="8">
    <source>
        <dbReference type="EMBL" id="GAA0551398.1"/>
    </source>
</evidence>
<feature type="compositionally biased region" description="Polar residues" evidence="6">
    <location>
        <begin position="484"/>
        <end position="493"/>
    </location>
</feature>
<evidence type="ECO:0000259" key="7">
    <source>
        <dbReference type="PROSITE" id="PS51900"/>
    </source>
</evidence>
<dbReference type="InterPro" id="IPR013762">
    <property type="entry name" value="Integrase-like_cat_sf"/>
</dbReference>
<dbReference type="InterPro" id="IPR004107">
    <property type="entry name" value="Integrase_SAM-like_N"/>
</dbReference>
<evidence type="ECO:0000256" key="1">
    <source>
        <dbReference type="ARBA" id="ARBA00008857"/>
    </source>
</evidence>
<keyword evidence="2" id="KW-0229">DNA integration</keyword>
<dbReference type="CDD" id="cd01189">
    <property type="entry name" value="INT_ICEBs1_C_like"/>
    <property type="match status" value="1"/>
</dbReference>
<feature type="domain" description="Core-binding (CB)" evidence="7">
    <location>
        <begin position="88"/>
        <end position="170"/>
    </location>
</feature>
<keyword evidence="4" id="KW-0233">DNA recombination</keyword>
<evidence type="ECO:0000313" key="9">
    <source>
        <dbReference type="Proteomes" id="UP001501576"/>
    </source>
</evidence>
<dbReference type="SUPFAM" id="SSF56349">
    <property type="entry name" value="DNA breaking-rejoining enzymes"/>
    <property type="match status" value="1"/>
</dbReference>
<evidence type="ECO:0000256" key="5">
    <source>
        <dbReference type="PROSITE-ProRule" id="PRU01248"/>
    </source>
</evidence>
<comment type="caution">
    <text evidence="8">The sequence shown here is derived from an EMBL/GenBank/DDBJ whole genome shotgun (WGS) entry which is preliminary data.</text>
</comment>
<evidence type="ECO:0000256" key="3">
    <source>
        <dbReference type="ARBA" id="ARBA00023125"/>
    </source>
</evidence>
<dbReference type="InterPro" id="IPR010998">
    <property type="entry name" value="Integrase_recombinase_N"/>
</dbReference>
<protein>
    <recommendedName>
        <fullName evidence="7">Core-binding (CB) domain-containing protein</fullName>
    </recommendedName>
</protein>
<dbReference type="InterPro" id="IPR050090">
    <property type="entry name" value="Tyrosine_recombinase_XerCD"/>
</dbReference>
<dbReference type="InterPro" id="IPR002104">
    <property type="entry name" value="Integrase_catalytic"/>
</dbReference>
<dbReference type="Gene3D" id="1.10.150.130">
    <property type="match status" value="1"/>
</dbReference>
<evidence type="ECO:0000256" key="2">
    <source>
        <dbReference type="ARBA" id="ARBA00022908"/>
    </source>
</evidence>
<keyword evidence="3 5" id="KW-0238">DNA-binding</keyword>
<dbReference type="InterPro" id="IPR011010">
    <property type="entry name" value="DNA_brk_join_enz"/>
</dbReference>
<name>A0ABN1DSW2_9ACTN</name>
<dbReference type="PANTHER" id="PTHR30349">
    <property type="entry name" value="PHAGE INTEGRASE-RELATED"/>
    <property type="match status" value="1"/>
</dbReference>
<evidence type="ECO:0000256" key="6">
    <source>
        <dbReference type="SAM" id="MobiDB-lite"/>
    </source>
</evidence>